<comment type="caution">
    <text evidence="1">Lacks conserved residue(s) required for the propagation of feature annotation.</text>
</comment>
<feature type="domain" description="LptD C-terminal" evidence="2">
    <location>
        <begin position="288"/>
        <end position="661"/>
    </location>
</feature>
<evidence type="ECO:0000313" key="4">
    <source>
        <dbReference type="Proteomes" id="UP000305451"/>
    </source>
</evidence>
<comment type="similarity">
    <text evidence="1">Belongs to the LptD family.</text>
</comment>
<dbReference type="InterPro" id="IPR020889">
    <property type="entry name" value="LipoPS_assembly_LptD"/>
</dbReference>
<dbReference type="InterPro" id="IPR050218">
    <property type="entry name" value="LptD"/>
</dbReference>
<comment type="caution">
    <text evidence="3">The sequence shown here is derived from an EMBL/GenBank/DDBJ whole genome shotgun (WGS) entry which is preliminary data.</text>
</comment>
<keyword evidence="1" id="KW-0998">Cell outer membrane</keyword>
<keyword evidence="1" id="KW-0732">Signal</keyword>
<sequence precursor="true">MRSLMTACAVAALLTAGAKAQAVGDAAPDAREPVYLEAGVLIDDRDNQRLFARENVRMQSGERTLFADEIEYNPQTGRVIARGNVRLFQGDEPATLAESIELDSEMSEGVAYGFATLLENDGKAAASVAVRRADGSLEMTRGYYTACDLCEDGSGSPTWRLRASRVTRDLDDQMIYYRNVRLEILGAPILYAPIFAHADPSTPRRSGFLIPSVDFSNRLGFSYKQPYLWVISPHSDLVVAPRYMSEVNPSLELQYRRRFYSGEFAFSGSATYEQEFDEDGFFGAEELRWHTFAEGRFNFTPRWRWGFGVQATSGDLYLRRYDFSESPDIGRGIYEMPNRNLASQIYLQGQGQNYYSDIAAIRVTSLFEGQNDDALPHIAPIGQLLTDLPFPDWAGLLESELSTANLVREDGDDYLRASAGLRWNRSTILPLGVRFEPYAIGRIDAYAVTETDGAGVETGSRNFTRALGAVGTDISWPFARMDSWGQTIIAPRVHLVSATGVDDGERPPNEDSQIVDIDSVSLFSRNRAGGYDLWENGQRADVGMLLELDTVSEWLPDAEVFAGRSYRLDNEVPFGAGTGLDNENSDWVAEFGIDLAGFSIDSRNRFDSESGRLNRSDVRGTFSAWRVGSALRYTKLTAEAPGQNDDEEIAASVSFELTDRWSVGAAARRDLDTDETRTAQASLSYEDECTRLDIIYERENYNIGNLGPRTSVRFQLTLFTLGALQDD</sequence>
<comment type="subunit">
    <text evidence="1">Component of the lipopolysaccharide transport and assembly complex.</text>
</comment>
<evidence type="ECO:0000259" key="2">
    <source>
        <dbReference type="Pfam" id="PF04453"/>
    </source>
</evidence>
<proteinExistence type="inferred from homology"/>
<accession>A0A4S2HF36</accession>
<dbReference type="GO" id="GO:1990351">
    <property type="term" value="C:transporter complex"/>
    <property type="evidence" value="ECO:0007669"/>
    <property type="project" value="TreeGrafter"/>
</dbReference>
<feature type="chain" id="PRO_5021056927" description="LPS-assembly protein LptD" evidence="1">
    <location>
        <begin position="23"/>
        <end position="727"/>
    </location>
</feature>
<evidence type="ECO:0000256" key="1">
    <source>
        <dbReference type="HAMAP-Rule" id="MF_01411"/>
    </source>
</evidence>
<dbReference type="GO" id="GO:0009279">
    <property type="term" value="C:cell outer membrane"/>
    <property type="evidence" value="ECO:0007669"/>
    <property type="project" value="UniProtKB-SubCell"/>
</dbReference>
<keyword evidence="4" id="KW-1185">Reference proteome</keyword>
<dbReference type="Pfam" id="PF04453">
    <property type="entry name" value="LptD"/>
    <property type="match status" value="1"/>
</dbReference>
<dbReference type="PANTHER" id="PTHR30189">
    <property type="entry name" value="LPS-ASSEMBLY PROTEIN"/>
    <property type="match status" value="1"/>
</dbReference>
<dbReference type="HAMAP" id="MF_01411">
    <property type="entry name" value="LPS_assembly_LptD"/>
    <property type="match status" value="1"/>
</dbReference>
<dbReference type="AlphaFoldDB" id="A0A4S2HF36"/>
<comment type="subcellular location">
    <subcellularLocation>
        <location evidence="1">Cell outer membrane</location>
    </subcellularLocation>
</comment>
<organism evidence="3 4">
    <name type="scientific">Marinicauda pacifica</name>
    <dbReference type="NCBI Taxonomy" id="1133559"/>
    <lineage>
        <taxon>Bacteria</taxon>
        <taxon>Pseudomonadati</taxon>
        <taxon>Pseudomonadota</taxon>
        <taxon>Alphaproteobacteria</taxon>
        <taxon>Maricaulales</taxon>
        <taxon>Maricaulaceae</taxon>
        <taxon>Marinicauda</taxon>
    </lineage>
</organism>
<protein>
    <recommendedName>
        <fullName evidence="1">LPS-assembly protein LptD</fullName>
    </recommendedName>
</protein>
<gene>
    <name evidence="1" type="primary">lptD</name>
    <name evidence="3" type="ORF">E5162_05385</name>
</gene>
<dbReference type="EMBL" id="SRXV01000001">
    <property type="protein sequence ID" value="TGY94705.1"/>
    <property type="molecule type" value="Genomic_DNA"/>
</dbReference>
<name>A0A4S2HF36_9PROT</name>
<dbReference type="GO" id="GO:0043165">
    <property type="term" value="P:Gram-negative-bacterium-type cell outer membrane assembly"/>
    <property type="evidence" value="ECO:0007669"/>
    <property type="project" value="UniProtKB-UniRule"/>
</dbReference>
<evidence type="ECO:0000313" key="3">
    <source>
        <dbReference type="EMBL" id="TGY94705.1"/>
    </source>
</evidence>
<dbReference type="GO" id="GO:0015920">
    <property type="term" value="P:lipopolysaccharide transport"/>
    <property type="evidence" value="ECO:0007669"/>
    <property type="project" value="InterPro"/>
</dbReference>
<dbReference type="Proteomes" id="UP000305451">
    <property type="component" value="Unassembled WGS sequence"/>
</dbReference>
<comment type="function">
    <text evidence="1">Involved in the assembly of lipopolysaccharide (LPS) at the surface of the outer membrane.</text>
</comment>
<dbReference type="PANTHER" id="PTHR30189:SF1">
    <property type="entry name" value="LPS-ASSEMBLY PROTEIN LPTD"/>
    <property type="match status" value="1"/>
</dbReference>
<keyword evidence="1" id="KW-0472">Membrane</keyword>
<feature type="signal peptide" evidence="1">
    <location>
        <begin position="1"/>
        <end position="22"/>
    </location>
</feature>
<dbReference type="InterPro" id="IPR007543">
    <property type="entry name" value="LptD_C"/>
</dbReference>
<reference evidence="3 4" key="1">
    <citation type="journal article" date="2013" name="Int. J. Syst. Evol. Microbiol.">
        <title>Marinicauda pacifica gen. nov., sp. nov., a prosthecate alphaproteobacterium of the family Hyphomonadaceae isolated from deep seawater.</title>
        <authorList>
            <person name="Zhang X.Y."/>
            <person name="Li G.W."/>
            <person name="Wang C.S."/>
            <person name="Zhang Y.J."/>
            <person name="Xu X.W."/>
            <person name="Li H."/>
            <person name="Liu A."/>
            <person name="Liu C."/>
            <person name="Xie B.B."/>
            <person name="Qin Q.L."/>
            <person name="Xu Z."/>
            <person name="Chen X.L."/>
            <person name="Zhou B.C."/>
            <person name="Zhang Y.Z."/>
        </authorList>
    </citation>
    <scope>NUCLEOTIDE SEQUENCE [LARGE SCALE GENOMIC DNA]</scope>
    <source>
        <strain evidence="3 4">P-1 km-3</strain>
    </source>
</reference>